<gene>
    <name evidence="1" type="ORF">F3B98_31220</name>
</gene>
<comment type="caution">
    <text evidence="1">The sequence shown here is derived from an EMBL/GenBank/DDBJ whole genome shotgun (WGS) entry which is preliminary data.</text>
</comment>
<dbReference type="AlphaFoldDB" id="A0A642C440"/>
<evidence type="ECO:0000313" key="1">
    <source>
        <dbReference type="EMBL" id="KAA4650440.1"/>
    </source>
</evidence>
<dbReference type="Gene3D" id="2.60.40.1120">
    <property type="entry name" value="Carboxypeptidase-like, regulatory domain"/>
    <property type="match status" value="1"/>
</dbReference>
<evidence type="ECO:0000313" key="2">
    <source>
        <dbReference type="Proteomes" id="UP000435985"/>
    </source>
</evidence>
<dbReference type="EMBL" id="VWFO01000510">
    <property type="protein sequence ID" value="KAA4650440.1"/>
    <property type="molecule type" value="Genomic_DNA"/>
</dbReference>
<evidence type="ECO:0008006" key="3">
    <source>
        <dbReference type="Google" id="ProtNLM"/>
    </source>
</evidence>
<reference evidence="1 2" key="1">
    <citation type="journal article" date="2019" name="Nat. Med.">
        <title>A library of human gut bacterial isolates paired with longitudinal multiomics data enables mechanistic microbiome research.</title>
        <authorList>
            <person name="Poyet M."/>
            <person name="Groussin M."/>
            <person name="Gibbons S.M."/>
            <person name="Avila-Pacheco J."/>
            <person name="Jiang X."/>
            <person name="Kearney S.M."/>
            <person name="Perrotta A.R."/>
            <person name="Berdy B."/>
            <person name="Zhao S."/>
            <person name="Lieberman T.D."/>
            <person name="Swanson P.K."/>
            <person name="Smith M."/>
            <person name="Roesemann S."/>
            <person name="Alexander J.E."/>
            <person name="Rich S.A."/>
            <person name="Livny J."/>
            <person name="Vlamakis H."/>
            <person name="Clish C."/>
            <person name="Bullock K."/>
            <person name="Deik A."/>
            <person name="Scott J."/>
            <person name="Pierce K.A."/>
            <person name="Xavier R.J."/>
            <person name="Alm E.J."/>
        </authorList>
    </citation>
    <scope>NUCLEOTIDE SEQUENCE [LARGE SCALE GENOMIC DNA]</scope>
    <source>
        <strain evidence="1 2">BIOML-A14</strain>
    </source>
</reference>
<accession>A0A642C440</accession>
<protein>
    <recommendedName>
        <fullName evidence="3">SusC/RagA family TonB-linked outer membrane protein</fullName>
    </recommendedName>
</protein>
<proteinExistence type="predicted"/>
<dbReference type="Pfam" id="PF13715">
    <property type="entry name" value="CarbopepD_reg_2"/>
    <property type="match status" value="1"/>
</dbReference>
<dbReference type="Proteomes" id="UP000435985">
    <property type="component" value="Unassembled WGS sequence"/>
</dbReference>
<dbReference type="InterPro" id="IPR008969">
    <property type="entry name" value="CarboxyPept-like_regulatory"/>
</dbReference>
<organism evidence="1 2">
    <name type="scientific">Bacteroides ovatus</name>
    <dbReference type="NCBI Taxonomy" id="28116"/>
    <lineage>
        <taxon>Bacteria</taxon>
        <taxon>Pseudomonadati</taxon>
        <taxon>Bacteroidota</taxon>
        <taxon>Bacteroidia</taxon>
        <taxon>Bacteroidales</taxon>
        <taxon>Bacteroidaceae</taxon>
        <taxon>Bacteroides</taxon>
    </lineage>
</organism>
<sequence length="67" mass="7326">MRKSILLFVLFALLNIPLMLFAQSGYKVKGHVVSAEDNEPMVGVSILEKGTTNGVITDIDGNYTLEI</sequence>
<dbReference type="SUPFAM" id="SSF49464">
    <property type="entry name" value="Carboxypeptidase regulatory domain-like"/>
    <property type="match status" value="1"/>
</dbReference>
<name>A0A642C440_BACOV</name>
<feature type="non-terminal residue" evidence="1">
    <location>
        <position position="67"/>
    </location>
</feature>